<organism evidence="1 2">
    <name type="scientific">Acinetobacter halotolerans</name>
    <dbReference type="NCBI Taxonomy" id="1752076"/>
    <lineage>
        <taxon>Bacteria</taxon>
        <taxon>Pseudomonadati</taxon>
        <taxon>Pseudomonadota</taxon>
        <taxon>Gammaproteobacteria</taxon>
        <taxon>Moraxellales</taxon>
        <taxon>Moraxellaceae</taxon>
        <taxon>Acinetobacter</taxon>
    </lineage>
</organism>
<dbReference type="AlphaFoldDB" id="A0A4Q6XC81"/>
<gene>
    <name evidence="1" type="ORF">EXE30_04135</name>
</gene>
<name>A0A4Q6XC81_9GAMM</name>
<dbReference type="SUPFAM" id="SSF159245">
    <property type="entry name" value="AttH-like"/>
    <property type="match status" value="1"/>
</dbReference>
<dbReference type="Pfam" id="PF20375">
    <property type="entry name" value="DUF6670"/>
    <property type="match status" value="1"/>
</dbReference>
<dbReference type="RefSeq" id="WP_130161306.1">
    <property type="nucleotide sequence ID" value="NZ_SGIM01000002.1"/>
</dbReference>
<dbReference type="EMBL" id="SGIM01000002">
    <property type="protein sequence ID" value="RZF55991.1"/>
    <property type="molecule type" value="Genomic_DNA"/>
</dbReference>
<evidence type="ECO:0000313" key="1">
    <source>
        <dbReference type="EMBL" id="RZF55991.1"/>
    </source>
</evidence>
<reference evidence="1 2" key="1">
    <citation type="submission" date="2019-02" db="EMBL/GenBank/DDBJ databases">
        <title>The draft genome of Acinetobacter halotolerans strain JCM 31009.</title>
        <authorList>
            <person name="Qin J."/>
            <person name="Feng Y."/>
            <person name="Nemec A."/>
            <person name="Zong Z."/>
        </authorList>
    </citation>
    <scope>NUCLEOTIDE SEQUENCE [LARGE SCALE GENOMIC DNA]</scope>
    <source>
        <strain evidence="1 2">JCM 31009</strain>
    </source>
</reference>
<dbReference type="InterPro" id="IPR046611">
    <property type="entry name" value="DUF6670"/>
</dbReference>
<proteinExistence type="predicted"/>
<dbReference type="Proteomes" id="UP000292110">
    <property type="component" value="Unassembled WGS sequence"/>
</dbReference>
<keyword evidence="2" id="KW-1185">Reference proteome</keyword>
<accession>A0A4Q6XC81</accession>
<sequence>MSPQAYKFSYDNDYRVQHLINTNLSTGGLSGAAKAASAKLIREILGVTKVDAKNPPMPNPVIFPPYANSKKYGITHFGIMIPDLPAPHYFLACATMLGSSGFKVYDIDHAMSKDGPRHTAVLAHATAVSTQDGFKSYSMLDEMTIAKDGSLIKFAEDLEFSGLYPHYRLKSNRENFSVDLQLEATGDITWFCKSKVYNHLSLLTRYKGTITTHGESMDVSGLCTYEYARGSTPYLVRNKSIPEFAKFPFDTFSYQVIDLDDNTQLLLVLLGIVKSPFLVSAYLRTAGKNGTHRVNATVNFEVLNLQDQPAVAPDGSLTPMVKDFRWTIVAQDKKFNFEINGTVDTPMVFGLGRGFIGGYKWKGTRAGVATEGRGYIEYVDQRGQ</sequence>
<protein>
    <submittedName>
        <fullName evidence="1">Uncharacterized protein</fullName>
    </submittedName>
</protein>
<comment type="caution">
    <text evidence="1">The sequence shown here is derived from an EMBL/GenBank/DDBJ whole genome shotgun (WGS) entry which is preliminary data.</text>
</comment>
<evidence type="ECO:0000313" key="2">
    <source>
        <dbReference type="Proteomes" id="UP000292110"/>
    </source>
</evidence>